<dbReference type="HOGENOM" id="CLU_2775172_0_0_1"/>
<dbReference type="Ensembl" id="ENSCINT00000031872.1">
    <property type="protein sequence ID" value="ENSCINP00000030290.1"/>
    <property type="gene ID" value="ENSCING00000021824.1"/>
</dbReference>
<dbReference type="Proteomes" id="UP000008144">
    <property type="component" value="Chromosome 5"/>
</dbReference>
<evidence type="ECO:0000313" key="2">
    <source>
        <dbReference type="Proteomes" id="UP000008144"/>
    </source>
</evidence>
<reference evidence="1" key="3">
    <citation type="submission" date="2025-08" db="UniProtKB">
        <authorList>
            <consortium name="Ensembl"/>
        </authorList>
    </citation>
    <scope>IDENTIFICATION</scope>
</reference>
<protein>
    <submittedName>
        <fullName evidence="1">Uncharacterized protein</fullName>
    </submittedName>
</protein>
<reference evidence="2" key="1">
    <citation type="journal article" date="2002" name="Science">
        <title>The draft genome of Ciona intestinalis: insights into chordate and vertebrate origins.</title>
        <authorList>
            <person name="Dehal P."/>
            <person name="Satou Y."/>
            <person name="Campbell R.K."/>
            <person name="Chapman J."/>
            <person name="Degnan B."/>
            <person name="De Tomaso A."/>
            <person name="Davidson B."/>
            <person name="Di Gregorio A."/>
            <person name="Gelpke M."/>
            <person name="Goodstein D.M."/>
            <person name="Harafuji N."/>
            <person name="Hastings K.E."/>
            <person name="Ho I."/>
            <person name="Hotta K."/>
            <person name="Huang W."/>
            <person name="Kawashima T."/>
            <person name="Lemaire P."/>
            <person name="Martinez D."/>
            <person name="Meinertzhagen I.A."/>
            <person name="Necula S."/>
            <person name="Nonaka M."/>
            <person name="Putnam N."/>
            <person name="Rash S."/>
            <person name="Saiga H."/>
            <person name="Satake M."/>
            <person name="Terry A."/>
            <person name="Yamada L."/>
            <person name="Wang H.G."/>
            <person name="Awazu S."/>
            <person name="Azumi K."/>
            <person name="Boore J."/>
            <person name="Branno M."/>
            <person name="Chin-Bow S."/>
            <person name="DeSantis R."/>
            <person name="Doyle S."/>
            <person name="Francino P."/>
            <person name="Keys D.N."/>
            <person name="Haga S."/>
            <person name="Hayashi H."/>
            <person name="Hino K."/>
            <person name="Imai K.S."/>
            <person name="Inaba K."/>
            <person name="Kano S."/>
            <person name="Kobayashi K."/>
            <person name="Kobayashi M."/>
            <person name="Lee B.I."/>
            <person name="Makabe K.W."/>
            <person name="Manohar C."/>
            <person name="Matassi G."/>
            <person name="Medina M."/>
            <person name="Mochizuki Y."/>
            <person name="Mount S."/>
            <person name="Morishita T."/>
            <person name="Miura S."/>
            <person name="Nakayama A."/>
            <person name="Nishizaka S."/>
            <person name="Nomoto H."/>
            <person name="Ohta F."/>
            <person name="Oishi K."/>
            <person name="Rigoutsos I."/>
            <person name="Sano M."/>
            <person name="Sasaki A."/>
            <person name="Sasakura Y."/>
            <person name="Shoguchi E."/>
            <person name="Shin-i T."/>
            <person name="Spagnuolo A."/>
            <person name="Stainier D."/>
            <person name="Suzuki M.M."/>
            <person name="Tassy O."/>
            <person name="Takatori N."/>
            <person name="Tokuoka M."/>
            <person name="Yagi K."/>
            <person name="Yoshizaki F."/>
            <person name="Wada S."/>
            <person name="Zhang C."/>
            <person name="Hyatt P.D."/>
            <person name="Larimer F."/>
            <person name="Detter C."/>
            <person name="Doggett N."/>
            <person name="Glavina T."/>
            <person name="Hawkins T."/>
            <person name="Richardson P."/>
            <person name="Lucas S."/>
            <person name="Kohara Y."/>
            <person name="Levine M."/>
            <person name="Satoh N."/>
            <person name="Rokhsar D.S."/>
        </authorList>
    </citation>
    <scope>NUCLEOTIDE SEQUENCE [LARGE SCALE GENOMIC DNA]</scope>
</reference>
<reference evidence="1" key="4">
    <citation type="submission" date="2025-09" db="UniProtKB">
        <authorList>
            <consortium name="Ensembl"/>
        </authorList>
    </citation>
    <scope>IDENTIFICATION</scope>
</reference>
<accession>H2XKV8</accession>
<dbReference type="InParanoid" id="H2XKV8"/>
<sequence length="69" mass="7818">MEGATSLRGLLYSHLRNNDVITSYMCTIGRRLYAIRSRCKQLFRCCSSRPTARMGPDTTGRSSRTARLC</sequence>
<reference evidence="1" key="2">
    <citation type="journal article" date="2008" name="Genome Biol.">
        <title>Improved genome assembly and evidence-based global gene model set for the chordate Ciona intestinalis: new insight into intron and operon populations.</title>
        <authorList>
            <person name="Satou Y."/>
            <person name="Mineta K."/>
            <person name="Ogasawara M."/>
            <person name="Sasakura Y."/>
            <person name="Shoguchi E."/>
            <person name="Ueno K."/>
            <person name="Yamada L."/>
            <person name="Matsumoto J."/>
            <person name="Wasserscheid J."/>
            <person name="Dewar K."/>
            <person name="Wiley G.B."/>
            <person name="Macmil S.L."/>
            <person name="Roe B.A."/>
            <person name="Zeller R.W."/>
            <person name="Hastings K.E."/>
            <person name="Lemaire P."/>
            <person name="Lindquist E."/>
            <person name="Endo T."/>
            <person name="Hotta K."/>
            <person name="Inaba K."/>
        </authorList>
    </citation>
    <scope>NUCLEOTIDE SEQUENCE [LARGE SCALE GENOMIC DNA]</scope>
    <source>
        <strain evidence="1">wild type</strain>
    </source>
</reference>
<keyword evidence="2" id="KW-1185">Reference proteome</keyword>
<organism evidence="1 2">
    <name type="scientific">Ciona intestinalis</name>
    <name type="common">Transparent sea squirt</name>
    <name type="synonym">Ascidia intestinalis</name>
    <dbReference type="NCBI Taxonomy" id="7719"/>
    <lineage>
        <taxon>Eukaryota</taxon>
        <taxon>Metazoa</taxon>
        <taxon>Chordata</taxon>
        <taxon>Tunicata</taxon>
        <taxon>Ascidiacea</taxon>
        <taxon>Phlebobranchia</taxon>
        <taxon>Cionidae</taxon>
        <taxon>Ciona</taxon>
    </lineage>
</organism>
<dbReference type="AlphaFoldDB" id="H2XKV8"/>
<dbReference type="EMBL" id="EAAA01002234">
    <property type="status" value="NOT_ANNOTATED_CDS"/>
    <property type="molecule type" value="Genomic_DNA"/>
</dbReference>
<evidence type="ECO:0000313" key="1">
    <source>
        <dbReference type="Ensembl" id="ENSCINP00000030290.1"/>
    </source>
</evidence>
<proteinExistence type="predicted"/>
<name>H2XKV8_CIOIN</name>